<sequence length="410" mass="45985">MEPEKEKLNMRTVATWFGRWFLNNKLVAILLVVLLVFLNLYLLSRITFLFWPIQGFFKVMGLPIVMSGVLYYLLNPLIDWMEKKNIPRVSSIIMVFGLLLGLIIWGVTILIPILREQFESLLANLPAYIDSLVIQIDSLLRSDVLSQLQSRLTGDADGLTTSITDQTDEVVDTTVTGIGSVVGVVTNTVLALITTPIILFYLLKDGHNLPYHIMNLVPSRMREKTYVLLKEMNLQISQYIRGQLLVAFFVGLMFFIGFTIIGLEYGLILAIMAGALNLIPFLGSFIAFIPIVIVALVAHPPLMLAKVLVVFFIEQTLEGRIIQPLILGSNLNIHPVTIIAVLLTAGQLFGIAGVVLGIPVFAVCKVVFVHLFIWYRTYTGLYDDNFNPAPKPLVSEKKKRKQLSVRKKLQ</sequence>
<feature type="transmembrane region" description="Helical" evidence="8">
    <location>
        <begin position="178"/>
        <end position="203"/>
    </location>
</feature>
<feature type="transmembrane region" description="Helical" evidence="8">
    <location>
        <begin position="351"/>
        <end position="375"/>
    </location>
</feature>
<comment type="similarity">
    <text evidence="2">Belongs to the autoinducer-2 exporter (AI-2E) (TC 2.A.86) family.</text>
</comment>
<gene>
    <name evidence="9" type="ORF">QWY13_15890</name>
</gene>
<keyword evidence="6 8" id="KW-1133">Transmembrane helix</keyword>
<comment type="caution">
    <text evidence="9">The sequence shown here is derived from an EMBL/GenBank/DDBJ whole genome shotgun (WGS) entry which is preliminary data.</text>
</comment>
<evidence type="ECO:0000313" key="10">
    <source>
        <dbReference type="Proteomes" id="UP001172142"/>
    </source>
</evidence>
<evidence type="ECO:0000256" key="8">
    <source>
        <dbReference type="SAM" id="Phobius"/>
    </source>
</evidence>
<feature type="transmembrane region" description="Helical" evidence="8">
    <location>
        <begin position="285"/>
        <end position="313"/>
    </location>
</feature>
<evidence type="ECO:0000256" key="2">
    <source>
        <dbReference type="ARBA" id="ARBA00009773"/>
    </source>
</evidence>
<evidence type="ECO:0000313" key="9">
    <source>
        <dbReference type="EMBL" id="MDN7246963.1"/>
    </source>
</evidence>
<keyword evidence="4" id="KW-1003">Cell membrane</keyword>
<feature type="transmembrane region" description="Helical" evidence="8">
    <location>
        <begin position="95"/>
        <end position="114"/>
    </location>
</feature>
<evidence type="ECO:0000256" key="7">
    <source>
        <dbReference type="ARBA" id="ARBA00023136"/>
    </source>
</evidence>
<comment type="subcellular location">
    <subcellularLocation>
        <location evidence="1">Cell membrane</location>
        <topology evidence="1">Multi-pass membrane protein</topology>
    </subcellularLocation>
</comment>
<reference evidence="9 10" key="1">
    <citation type="submission" date="2023-07" db="EMBL/GenBank/DDBJ databases">
        <title>Novel species in genus Planococcus.</title>
        <authorList>
            <person name="Ning S."/>
        </authorList>
    </citation>
    <scope>NUCLEOTIDE SEQUENCE [LARGE SCALE GENOMIC DNA]</scope>
    <source>
        <strain evidence="9 10">N017</strain>
    </source>
</reference>
<evidence type="ECO:0000256" key="3">
    <source>
        <dbReference type="ARBA" id="ARBA00022448"/>
    </source>
</evidence>
<protein>
    <submittedName>
        <fullName evidence="9">AI-2E family transporter</fullName>
    </submittedName>
</protein>
<evidence type="ECO:0000256" key="4">
    <source>
        <dbReference type="ARBA" id="ARBA00022475"/>
    </source>
</evidence>
<proteinExistence type="inferred from homology"/>
<keyword evidence="5 8" id="KW-0812">Transmembrane</keyword>
<dbReference type="Pfam" id="PF01594">
    <property type="entry name" value="AI-2E_transport"/>
    <property type="match status" value="1"/>
</dbReference>
<organism evidence="9 10">
    <name type="scientific">Planococcus shenhongbingii</name>
    <dbReference type="NCBI Taxonomy" id="3058398"/>
    <lineage>
        <taxon>Bacteria</taxon>
        <taxon>Bacillati</taxon>
        <taxon>Bacillota</taxon>
        <taxon>Bacilli</taxon>
        <taxon>Bacillales</taxon>
        <taxon>Caryophanaceae</taxon>
        <taxon>Planococcus</taxon>
    </lineage>
</organism>
<accession>A0ABT8NGF5</accession>
<evidence type="ECO:0000256" key="6">
    <source>
        <dbReference type="ARBA" id="ARBA00022989"/>
    </source>
</evidence>
<keyword evidence="3" id="KW-0813">Transport</keyword>
<dbReference type="PANTHER" id="PTHR21716">
    <property type="entry name" value="TRANSMEMBRANE PROTEIN"/>
    <property type="match status" value="1"/>
</dbReference>
<dbReference type="RefSeq" id="WP_300989079.1">
    <property type="nucleotide sequence ID" value="NZ_CP129235.1"/>
</dbReference>
<dbReference type="Proteomes" id="UP001172142">
    <property type="component" value="Unassembled WGS sequence"/>
</dbReference>
<evidence type="ECO:0000256" key="5">
    <source>
        <dbReference type="ARBA" id="ARBA00022692"/>
    </source>
</evidence>
<feature type="transmembrane region" description="Helical" evidence="8">
    <location>
        <begin position="55"/>
        <end position="74"/>
    </location>
</feature>
<feature type="transmembrane region" description="Helical" evidence="8">
    <location>
        <begin position="325"/>
        <end position="345"/>
    </location>
</feature>
<keyword evidence="10" id="KW-1185">Reference proteome</keyword>
<feature type="transmembrane region" description="Helical" evidence="8">
    <location>
        <begin position="21"/>
        <end position="43"/>
    </location>
</feature>
<keyword evidence="7 8" id="KW-0472">Membrane</keyword>
<name>A0ABT8NGF5_9BACL</name>
<feature type="transmembrane region" description="Helical" evidence="8">
    <location>
        <begin position="244"/>
        <end position="273"/>
    </location>
</feature>
<evidence type="ECO:0000256" key="1">
    <source>
        <dbReference type="ARBA" id="ARBA00004651"/>
    </source>
</evidence>
<dbReference type="InterPro" id="IPR002549">
    <property type="entry name" value="AI-2E-like"/>
</dbReference>
<dbReference type="EMBL" id="JAUJWU010000005">
    <property type="protein sequence ID" value="MDN7246963.1"/>
    <property type="molecule type" value="Genomic_DNA"/>
</dbReference>
<dbReference type="PANTHER" id="PTHR21716:SF53">
    <property type="entry name" value="PERMEASE PERM-RELATED"/>
    <property type="match status" value="1"/>
</dbReference>